<name>A0AA40BAA6_9PEZI</name>
<evidence type="ECO:0000313" key="2">
    <source>
        <dbReference type="EMBL" id="KAK0730514.1"/>
    </source>
</evidence>
<protein>
    <submittedName>
        <fullName evidence="2">Uncharacterized protein</fullName>
    </submittedName>
</protein>
<sequence>MQAKGTLPDRIATFYSPKPLSDSIWTVCVFISHPHGCAALLVVSRQFVVPVRLVGRVSVLSVRSPSARPAPLAVLFFLSSHRRQVVVLIETRRARSTTQRDCGRLWDPETLPRIAAPTDLFASPVAQRAPPAQPPQEYQGLRVAGGSSAGRAACCAHPTGPWAEREPDRHPTPLHPLSFCDTNPLEEDGFVSSSSRSTLASTSRFSRPGKPSANLPANHLSHKFVPSIIVQRPALTF</sequence>
<accession>A0AA40BAA6</accession>
<dbReference type="Proteomes" id="UP001172102">
    <property type="component" value="Unassembled WGS sequence"/>
</dbReference>
<comment type="caution">
    <text evidence="2">The sequence shown here is derived from an EMBL/GenBank/DDBJ whole genome shotgun (WGS) entry which is preliminary data.</text>
</comment>
<dbReference type="AlphaFoldDB" id="A0AA40BAA6"/>
<gene>
    <name evidence="2" type="ORF">B0H67DRAFT_36347</name>
</gene>
<reference evidence="2" key="1">
    <citation type="submission" date="2023-06" db="EMBL/GenBank/DDBJ databases">
        <title>Genome-scale phylogeny and comparative genomics of the fungal order Sordariales.</title>
        <authorList>
            <consortium name="Lawrence Berkeley National Laboratory"/>
            <person name="Hensen N."/>
            <person name="Bonometti L."/>
            <person name="Westerberg I."/>
            <person name="Brannstrom I.O."/>
            <person name="Guillou S."/>
            <person name="Cros-Aarteil S."/>
            <person name="Calhoun S."/>
            <person name="Haridas S."/>
            <person name="Kuo A."/>
            <person name="Mondo S."/>
            <person name="Pangilinan J."/>
            <person name="Riley R."/>
            <person name="Labutti K."/>
            <person name="Andreopoulos B."/>
            <person name="Lipzen A."/>
            <person name="Chen C."/>
            <person name="Yanf M."/>
            <person name="Daum C."/>
            <person name="Ng V."/>
            <person name="Clum A."/>
            <person name="Steindorff A."/>
            <person name="Ohm R."/>
            <person name="Martin F."/>
            <person name="Silar P."/>
            <person name="Natvig D."/>
            <person name="Lalanne C."/>
            <person name="Gautier V."/>
            <person name="Ament-Velasquez S.L."/>
            <person name="Kruys A."/>
            <person name="Hutchinson M.I."/>
            <person name="Powell A.J."/>
            <person name="Barry K."/>
            <person name="Miller A.N."/>
            <person name="Grigoriev I.V."/>
            <person name="Debuchy R."/>
            <person name="Gladieux P."/>
            <person name="Thoren M.H."/>
            <person name="Johannesson H."/>
        </authorList>
    </citation>
    <scope>NUCLEOTIDE SEQUENCE</scope>
    <source>
        <strain evidence="2">SMH4607-1</strain>
    </source>
</reference>
<organism evidence="2 3">
    <name type="scientific">Lasiosphaeris hirsuta</name>
    <dbReference type="NCBI Taxonomy" id="260670"/>
    <lineage>
        <taxon>Eukaryota</taxon>
        <taxon>Fungi</taxon>
        <taxon>Dikarya</taxon>
        <taxon>Ascomycota</taxon>
        <taxon>Pezizomycotina</taxon>
        <taxon>Sordariomycetes</taxon>
        <taxon>Sordariomycetidae</taxon>
        <taxon>Sordariales</taxon>
        <taxon>Lasiosphaeriaceae</taxon>
        <taxon>Lasiosphaeris</taxon>
    </lineage>
</organism>
<feature type="compositionally biased region" description="Low complexity" evidence="1">
    <location>
        <begin position="192"/>
        <end position="206"/>
    </location>
</feature>
<proteinExistence type="predicted"/>
<keyword evidence="3" id="KW-1185">Reference proteome</keyword>
<evidence type="ECO:0000313" key="3">
    <source>
        <dbReference type="Proteomes" id="UP001172102"/>
    </source>
</evidence>
<evidence type="ECO:0000256" key="1">
    <source>
        <dbReference type="SAM" id="MobiDB-lite"/>
    </source>
</evidence>
<dbReference type="EMBL" id="JAUKUA010000001">
    <property type="protein sequence ID" value="KAK0730514.1"/>
    <property type="molecule type" value="Genomic_DNA"/>
</dbReference>
<feature type="region of interest" description="Disordered" evidence="1">
    <location>
        <begin position="188"/>
        <end position="218"/>
    </location>
</feature>